<dbReference type="PANTHER" id="PTHR42685:SF22">
    <property type="entry name" value="CONDITIONED MEDIUM FACTOR RECEPTOR 1"/>
    <property type="match status" value="1"/>
</dbReference>
<dbReference type="Proteomes" id="UP000276128">
    <property type="component" value="Unassembled WGS sequence"/>
</dbReference>
<dbReference type="SUPFAM" id="SSF51905">
    <property type="entry name" value="FAD/NAD(P)-binding domain"/>
    <property type="match status" value="1"/>
</dbReference>
<proteinExistence type="predicted"/>
<reference evidence="2 3" key="1">
    <citation type="submission" date="2018-12" db="EMBL/GenBank/DDBJ databases">
        <title>Bacillus ochoae sp. nov., Paenibacillus whitsoniae sp. nov., Paenibacillus spiritus sp. nov. Isolated from the Mars Exploration Rover during spacecraft assembly.</title>
        <authorList>
            <person name="Seuylemezian A."/>
            <person name="Vaishampayan P."/>
        </authorList>
    </citation>
    <scope>NUCLEOTIDE SEQUENCE [LARGE SCALE GENOMIC DNA]</scope>
    <source>
        <strain evidence="2 3">MER 54</strain>
    </source>
</reference>
<evidence type="ECO:0000259" key="1">
    <source>
        <dbReference type="Pfam" id="PF01494"/>
    </source>
</evidence>
<dbReference type="RefSeq" id="WP_126144809.1">
    <property type="nucleotide sequence ID" value="NZ_RXHU01000117.1"/>
</dbReference>
<keyword evidence="2" id="KW-0503">Monooxygenase</keyword>
<comment type="caution">
    <text evidence="2">The sequence shown here is derived from an EMBL/GenBank/DDBJ whole genome shotgun (WGS) entry which is preliminary data.</text>
</comment>
<accession>A0A430J586</accession>
<dbReference type="EMBL" id="RXHU01000117">
    <property type="protein sequence ID" value="RTE02444.1"/>
    <property type="molecule type" value="Genomic_DNA"/>
</dbReference>
<sequence length="412" mass="46308">MRKDQFDVIIVGGRVAGSTLAYELARNGYEVLLLDRAEFPSDTLSTHNFFNNSVGMLREMGVLDKLLQTGTPLYKKAHIQMGDVVIEADYPVVNGESHSLCIRRKYLDKMLWDHAAMQKEVTTLQGFRVTDVLWQGDTVTGVVGVNREGLQSSYTAGLVVGADGRHSTLRRLVNSERKMAVPTDYASYVGYFSGYVQEGEPRVEFYVTAGRIAILFPTSDDMHVVGLMFPLEDAEWKNKFLGEPEASFRELVRSAFAHTDFPRRLETSKLEEPIRGLLGYDNDWFQAMGSGWALVGDAISFKDPAVGQGMHDAIYSARLLTSILAATDDWAANWNRMAHQYQNELESKMMSRFHMACQITKNTPPTQEQVMVNRVIASYPEAAQAFLGIYNYANEPEALGQTVMRLIQKENR</sequence>
<dbReference type="PANTHER" id="PTHR42685">
    <property type="entry name" value="GERANYLGERANYL DIPHOSPHATE REDUCTASE"/>
    <property type="match status" value="1"/>
</dbReference>
<evidence type="ECO:0000313" key="3">
    <source>
        <dbReference type="Proteomes" id="UP000276128"/>
    </source>
</evidence>
<keyword evidence="3" id="KW-1185">Reference proteome</keyword>
<dbReference type="Gene3D" id="3.50.50.60">
    <property type="entry name" value="FAD/NAD(P)-binding domain"/>
    <property type="match status" value="1"/>
</dbReference>
<dbReference type="InterPro" id="IPR036188">
    <property type="entry name" value="FAD/NAD-bd_sf"/>
</dbReference>
<name>A0A430J586_9BACL</name>
<organism evidence="2 3">
    <name type="scientific">Paenibacillus whitsoniae</name>
    <dbReference type="NCBI Taxonomy" id="2496558"/>
    <lineage>
        <taxon>Bacteria</taxon>
        <taxon>Bacillati</taxon>
        <taxon>Bacillota</taxon>
        <taxon>Bacilli</taxon>
        <taxon>Bacillales</taxon>
        <taxon>Paenibacillaceae</taxon>
        <taxon>Paenibacillus</taxon>
    </lineage>
</organism>
<dbReference type="PRINTS" id="PR00420">
    <property type="entry name" value="RNGMNOXGNASE"/>
</dbReference>
<dbReference type="OrthoDB" id="9806565at2"/>
<dbReference type="GO" id="GO:0071949">
    <property type="term" value="F:FAD binding"/>
    <property type="evidence" value="ECO:0007669"/>
    <property type="project" value="InterPro"/>
</dbReference>
<dbReference type="GO" id="GO:0004497">
    <property type="term" value="F:monooxygenase activity"/>
    <property type="evidence" value="ECO:0007669"/>
    <property type="project" value="UniProtKB-KW"/>
</dbReference>
<dbReference type="InterPro" id="IPR002938">
    <property type="entry name" value="FAD-bd"/>
</dbReference>
<dbReference type="AlphaFoldDB" id="A0A430J586"/>
<feature type="domain" description="FAD-binding" evidence="1">
    <location>
        <begin position="6"/>
        <end position="330"/>
    </location>
</feature>
<gene>
    <name evidence="2" type="ORF">EJQ19_29450</name>
</gene>
<dbReference type="Pfam" id="PF01494">
    <property type="entry name" value="FAD_binding_3"/>
    <property type="match status" value="1"/>
</dbReference>
<keyword evidence="2" id="KW-0560">Oxidoreductase</keyword>
<protein>
    <submittedName>
        <fullName evidence="2">FAD-dependent monooxygenase</fullName>
    </submittedName>
</protein>
<evidence type="ECO:0000313" key="2">
    <source>
        <dbReference type="EMBL" id="RTE02444.1"/>
    </source>
</evidence>
<dbReference type="InterPro" id="IPR050407">
    <property type="entry name" value="Geranylgeranyl_reductase"/>
</dbReference>